<keyword evidence="4" id="KW-1185">Reference proteome</keyword>
<dbReference type="EMBL" id="CM001236">
    <property type="protein sequence ID" value="EHA47159.1"/>
    <property type="molecule type" value="Genomic_DNA"/>
</dbReference>
<dbReference type="Pfam" id="PF00651">
    <property type="entry name" value="BTB"/>
    <property type="match status" value="1"/>
</dbReference>
<feature type="domain" description="BTB" evidence="2">
    <location>
        <begin position="1"/>
        <end position="57"/>
    </location>
</feature>
<proteinExistence type="predicted"/>
<dbReference type="HOGENOM" id="CLU_057752_5_2_1"/>
<dbReference type="InterPro" id="IPR000210">
    <property type="entry name" value="BTB/POZ_dom"/>
</dbReference>
<evidence type="ECO:0000259" key="2">
    <source>
        <dbReference type="PROSITE" id="PS50097"/>
    </source>
</evidence>
<dbReference type="PROSITE" id="PS50097">
    <property type="entry name" value="BTB"/>
    <property type="match status" value="1"/>
</dbReference>
<dbReference type="RefSeq" id="XP_003719526.1">
    <property type="nucleotide sequence ID" value="XM_003719478.1"/>
</dbReference>
<name>G4NFD1_PYRO7</name>
<dbReference type="GeneID" id="2677585"/>
<evidence type="ECO:0000313" key="4">
    <source>
        <dbReference type="Proteomes" id="UP000009058"/>
    </source>
</evidence>
<dbReference type="VEuPathDB" id="FungiDB:MGG_04282"/>
<dbReference type="OMA" id="SQTCQIN"/>
<dbReference type="InterPro" id="IPR011333">
    <property type="entry name" value="SKP1/BTB/POZ_sf"/>
</dbReference>
<accession>G4NFD1</accession>
<dbReference type="PANTHER" id="PTHR47843">
    <property type="entry name" value="BTB DOMAIN-CONTAINING PROTEIN-RELATED"/>
    <property type="match status" value="1"/>
</dbReference>
<dbReference type="PANTHER" id="PTHR47843:SF5">
    <property type="entry name" value="BTB_POZ DOMAIN PROTEIN"/>
    <property type="match status" value="1"/>
</dbReference>
<dbReference type="KEGG" id="mgr:MGG_04282"/>
<dbReference type="STRING" id="242507.G4NFD1"/>
<reference key="2">
    <citation type="submission" date="2011-05" db="EMBL/GenBank/DDBJ databases">
        <title>The Genome Sequence of Magnaporthe oryzae 70-15.</title>
        <authorList>
            <consortium name="The Broad Institute Genome Sequencing Platform"/>
            <person name="Ma L.-J."/>
            <person name="Dead R."/>
            <person name="Young S.K."/>
            <person name="Zeng Q."/>
            <person name="Gargeya S."/>
            <person name="Fitzgerald M."/>
            <person name="Haas B."/>
            <person name="Abouelleil A."/>
            <person name="Alvarado L."/>
            <person name="Arachchi H.M."/>
            <person name="Berlin A."/>
            <person name="Brown A."/>
            <person name="Chapman S.B."/>
            <person name="Chen Z."/>
            <person name="Dunbar C."/>
            <person name="Freedman E."/>
            <person name="Gearin G."/>
            <person name="Gellesch M."/>
            <person name="Goldberg J."/>
            <person name="Griggs A."/>
            <person name="Gujja S."/>
            <person name="Heiman D."/>
            <person name="Howarth C."/>
            <person name="Larson L."/>
            <person name="Lui A."/>
            <person name="MacDonald P.J.P."/>
            <person name="Mehta T."/>
            <person name="Montmayeur A."/>
            <person name="Murphy C."/>
            <person name="Neiman D."/>
            <person name="Pearson M."/>
            <person name="Priest M."/>
            <person name="Roberts A."/>
            <person name="Saif S."/>
            <person name="Shea T."/>
            <person name="Shenoy N."/>
            <person name="Sisk P."/>
            <person name="Stolte C."/>
            <person name="Sykes S."/>
            <person name="Yandava C."/>
            <person name="Wortman J."/>
            <person name="Nusbaum C."/>
            <person name="Birren B."/>
        </authorList>
    </citation>
    <scope>NUCLEOTIDE SEQUENCE</scope>
    <source>
        <strain>70-15</strain>
    </source>
</reference>
<dbReference type="OrthoDB" id="6359816at2759"/>
<dbReference type="InParanoid" id="G4NFD1"/>
<dbReference type="SUPFAM" id="SSF54695">
    <property type="entry name" value="POZ domain"/>
    <property type="match status" value="1"/>
</dbReference>
<evidence type="ECO:0000256" key="1">
    <source>
        <dbReference type="SAM" id="MobiDB-lite"/>
    </source>
</evidence>
<dbReference type="Proteomes" id="UP000009058">
    <property type="component" value="Chromosome 6"/>
</dbReference>
<sequence length="230" mass="26555">MTIACGNKIYKVHKAIICPRSEFVEAVFRVNMQESQTCQINLSDYDPQAVKLVIDFYLLDYTPSHSRFKETNEGGLQLKAEAVAIQPGPEHMKDDLTLRSKKDEKSARKSAAGYESPDVEQDNLAQALRPETFLIDHCDVYTLADYLQVNELKVLAASKFRAEAKKHWNHSDFYETIQSIYGTSTPNDRLLRDIVVDVIKEHKELLDRFEYQDLHIEALQRNLHLHRIHP</sequence>
<dbReference type="Gene3D" id="3.30.710.10">
    <property type="entry name" value="Potassium Channel Kv1.1, Chain A"/>
    <property type="match status" value="1"/>
</dbReference>
<protein>
    <recommendedName>
        <fullName evidence="2">BTB domain-containing protein</fullName>
    </recommendedName>
</protein>
<organism evidence="3 4">
    <name type="scientific">Pyricularia oryzae (strain 70-15 / ATCC MYA-4617 / FGSC 8958)</name>
    <name type="common">Rice blast fungus</name>
    <name type="synonym">Magnaporthe oryzae</name>
    <dbReference type="NCBI Taxonomy" id="242507"/>
    <lineage>
        <taxon>Eukaryota</taxon>
        <taxon>Fungi</taxon>
        <taxon>Dikarya</taxon>
        <taxon>Ascomycota</taxon>
        <taxon>Pezizomycotina</taxon>
        <taxon>Sordariomycetes</taxon>
        <taxon>Sordariomycetidae</taxon>
        <taxon>Magnaporthales</taxon>
        <taxon>Pyriculariaceae</taxon>
        <taxon>Pyricularia</taxon>
    </lineage>
</organism>
<gene>
    <name evidence="3" type="ORF">MGG_04282</name>
</gene>
<evidence type="ECO:0000313" key="3">
    <source>
        <dbReference type="EMBL" id="EHA47159.1"/>
    </source>
</evidence>
<feature type="compositionally biased region" description="Basic and acidic residues" evidence="1">
    <location>
        <begin position="91"/>
        <end position="107"/>
    </location>
</feature>
<dbReference type="CDD" id="cd18186">
    <property type="entry name" value="BTB_POZ_ZBTB_KLHL-like"/>
    <property type="match status" value="1"/>
</dbReference>
<reference evidence="3 4" key="1">
    <citation type="journal article" date="2005" name="Nature">
        <title>The genome sequence of the rice blast fungus Magnaporthe grisea.</title>
        <authorList>
            <person name="Dean R.A."/>
            <person name="Talbot N.J."/>
            <person name="Ebbole D.J."/>
            <person name="Farman M.L."/>
            <person name="Mitchell T.K."/>
            <person name="Orbach M.J."/>
            <person name="Thon M."/>
            <person name="Kulkarni R."/>
            <person name="Xu J.R."/>
            <person name="Pan H."/>
            <person name="Read N.D."/>
            <person name="Lee Y.H."/>
            <person name="Carbone I."/>
            <person name="Brown D."/>
            <person name="Oh Y.Y."/>
            <person name="Donofrio N."/>
            <person name="Jeong J.S."/>
            <person name="Soanes D.M."/>
            <person name="Djonovic S."/>
            <person name="Kolomiets E."/>
            <person name="Rehmeyer C."/>
            <person name="Li W."/>
            <person name="Harding M."/>
            <person name="Kim S."/>
            <person name="Lebrun M.H."/>
            <person name="Bohnert H."/>
            <person name="Coughlan S."/>
            <person name="Butler J."/>
            <person name="Calvo S."/>
            <person name="Ma L.J."/>
            <person name="Nicol R."/>
            <person name="Purcell S."/>
            <person name="Nusbaum C."/>
            <person name="Galagan J.E."/>
            <person name="Birren B.W."/>
        </authorList>
    </citation>
    <scope>NUCLEOTIDE SEQUENCE [LARGE SCALE GENOMIC DNA]</scope>
    <source>
        <strain evidence="4">70-15 / ATCC MYA-4617 / FGSC 8958</strain>
    </source>
</reference>
<feature type="region of interest" description="Disordered" evidence="1">
    <location>
        <begin position="91"/>
        <end position="119"/>
    </location>
</feature>
<dbReference type="AlphaFoldDB" id="G4NFD1"/>